<evidence type="ECO:0000256" key="2">
    <source>
        <dbReference type="ARBA" id="ARBA00011006"/>
    </source>
</evidence>
<evidence type="ECO:0000256" key="3">
    <source>
        <dbReference type="ARBA" id="ARBA00022475"/>
    </source>
</evidence>
<gene>
    <name evidence="8" type="ORF">Cch02nite_23200</name>
</gene>
<keyword evidence="4 7" id="KW-0812">Transmembrane</keyword>
<dbReference type="EMBL" id="BONG01000011">
    <property type="protein sequence ID" value="GIF88876.1"/>
    <property type="molecule type" value="Genomic_DNA"/>
</dbReference>
<organism evidence="8 9">
    <name type="scientific">Catellatospora chokoriensis</name>
    <dbReference type="NCBI Taxonomy" id="310353"/>
    <lineage>
        <taxon>Bacteria</taxon>
        <taxon>Bacillati</taxon>
        <taxon>Actinomycetota</taxon>
        <taxon>Actinomycetes</taxon>
        <taxon>Micromonosporales</taxon>
        <taxon>Micromonosporaceae</taxon>
        <taxon>Catellatospora</taxon>
    </lineage>
</organism>
<evidence type="ECO:0008006" key="10">
    <source>
        <dbReference type="Google" id="ProtNLM"/>
    </source>
</evidence>
<keyword evidence="9" id="KW-1185">Reference proteome</keyword>
<evidence type="ECO:0000313" key="8">
    <source>
        <dbReference type="EMBL" id="GIF88876.1"/>
    </source>
</evidence>
<dbReference type="Pfam" id="PF04226">
    <property type="entry name" value="Transgly_assoc"/>
    <property type="match status" value="1"/>
</dbReference>
<comment type="caution">
    <text evidence="8">The sequence shown here is derived from an EMBL/GenBank/DDBJ whole genome shotgun (WGS) entry which is preliminary data.</text>
</comment>
<evidence type="ECO:0000256" key="4">
    <source>
        <dbReference type="ARBA" id="ARBA00022692"/>
    </source>
</evidence>
<keyword evidence="5 7" id="KW-1133">Transmembrane helix</keyword>
<dbReference type="GO" id="GO:0005886">
    <property type="term" value="C:plasma membrane"/>
    <property type="evidence" value="ECO:0007669"/>
    <property type="project" value="UniProtKB-SubCell"/>
</dbReference>
<feature type="transmembrane region" description="Helical" evidence="7">
    <location>
        <begin position="6"/>
        <end position="24"/>
    </location>
</feature>
<evidence type="ECO:0000256" key="5">
    <source>
        <dbReference type="ARBA" id="ARBA00022989"/>
    </source>
</evidence>
<proteinExistence type="inferred from homology"/>
<comment type="similarity">
    <text evidence="2">Belongs to the UPF0410 family.</text>
</comment>
<dbReference type="AlphaFoldDB" id="A0A8J3JXD5"/>
<feature type="transmembrane region" description="Helical" evidence="7">
    <location>
        <begin position="36"/>
        <end position="55"/>
    </location>
</feature>
<dbReference type="Proteomes" id="UP000619293">
    <property type="component" value="Unassembled WGS sequence"/>
</dbReference>
<evidence type="ECO:0000313" key="9">
    <source>
        <dbReference type="Proteomes" id="UP000619293"/>
    </source>
</evidence>
<keyword evidence="3" id="KW-1003">Cell membrane</keyword>
<sequence>MLDVLILAILVWGFLVGWLAWLIVRGGGFRDVRWPQAVAAGLIGSFVGGLGISLLSGDGLALRPSGLIGSVIGAVVVLLIWGAVQRRHER</sequence>
<name>A0A8J3JXD5_9ACTN</name>
<evidence type="ECO:0000256" key="1">
    <source>
        <dbReference type="ARBA" id="ARBA00004651"/>
    </source>
</evidence>
<protein>
    <recommendedName>
        <fullName evidence="10">GlsB/YeaQ/YmgE family stress response membrane protein</fullName>
    </recommendedName>
</protein>
<feature type="transmembrane region" description="Helical" evidence="7">
    <location>
        <begin position="67"/>
        <end position="84"/>
    </location>
</feature>
<reference evidence="8 9" key="1">
    <citation type="submission" date="2021-01" db="EMBL/GenBank/DDBJ databases">
        <title>Whole genome shotgun sequence of Catellatospora chokoriensis NBRC 107358.</title>
        <authorList>
            <person name="Komaki H."/>
            <person name="Tamura T."/>
        </authorList>
    </citation>
    <scope>NUCLEOTIDE SEQUENCE [LARGE SCALE GENOMIC DNA]</scope>
    <source>
        <strain evidence="8 9">NBRC 107358</strain>
    </source>
</reference>
<keyword evidence="6 7" id="KW-0472">Membrane</keyword>
<evidence type="ECO:0000256" key="6">
    <source>
        <dbReference type="ARBA" id="ARBA00023136"/>
    </source>
</evidence>
<accession>A0A8J3JXD5</accession>
<dbReference type="InterPro" id="IPR007341">
    <property type="entry name" value="Transgly_assoc"/>
</dbReference>
<comment type="subcellular location">
    <subcellularLocation>
        <location evidence="1">Cell membrane</location>
        <topology evidence="1">Multi-pass membrane protein</topology>
    </subcellularLocation>
</comment>
<evidence type="ECO:0000256" key="7">
    <source>
        <dbReference type="SAM" id="Phobius"/>
    </source>
</evidence>